<dbReference type="GO" id="GO:0006270">
    <property type="term" value="P:DNA replication initiation"/>
    <property type="evidence" value="ECO:0007669"/>
    <property type="project" value="InterPro"/>
</dbReference>
<reference evidence="4 5" key="1">
    <citation type="submission" date="2019-03" db="EMBL/GenBank/DDBJ databases">
        <title>Efficiently degradation of phenoxyalkanoic acid herbicides by Cupriavidus oxalaticus strain X32.</title>
        <authorList>
            <person name="Sheng X."/>
        </authorList>
    </citation>
    <scope>NUCLEOTIDE SEQUENCE [LARGE SCALE GENOMIC DNA]</scope>
    <source>
        <strain evidence="4 5">X32</strain>
        <plasmid evidence="4 5">unnamed2</plasmid>
    </source>
</reference>
<dbReference type="Pfam" id="PF01051">
    <property type="entry name" value="Rep3_N"/>
    <property type="match status" value="1"/>
</dbReference>
<evidence type="ECO:0000313" key="4">
    <source>
        <dbReference type="EMBL" id="QBY56099.1"/>
    </source>
</evidence>
<dbReference type="OrthoDB" id="1522717at2"/>
<dbReference type="InterPro" id="IPR036390">
    <property type="entry name" value="WH_DNA-bd_sf"/>
</dbReference>
<sequence>MAFHPKWNRCAGRYRPIWNDCSPSLEWVAGWFHPIWNLIEKECGDTGDLSPFLTLLHWVKWCNIGAMQATSHDGGQEPRKNHLKKHVAAIHTSGELSLLERKLSNVLLLNAYDDLPTARTHRIPVAALCVILGWETSTSQRKLKDALLRLMSTPIEFNLMGDNFKGGEDWSATSIISYGRIHGGACTYRYDEALAEKLYDPAIYAKVHIGVQTRFNGSYALALYENCLRYLKVGSTGEWDVGTLRKLLGATSDHYSDFGRLRQKVLTPAIKEINRVADIELTLHLIKVGPKVTAVRFQVDPNRQASLLPPDELDEVSRLRESPLFARLRKHGIGEKLALSFLAEDPERAARIVELAEEKDGKGEIRSSTGGFIRSLMDSGADVQKPTQLRRKEDASQKAKSQREIEALADLRSEFERGTKAKSVQALTPSELLGLARVFITTDAGKPYANDFSETKTDHFPGGAARVAFRRWLPSQVGLDLGDDAFAVWLAERTKTIHT</sequence>
<dbReference type="Proteomes" id="UP000295294">
    <property type="component" value="Plasmid unnamed2"/>
</dbReference>
<dbReference type="Pfam" id="PF21205">
    <property type="entry name" value="Rep3_C"/>
    <property type="match status" value="1"/>
</dbReference>
<dbReference type="InterPro" id="IPR000525">
    <property type="entry name" value="Initiator_Rep_WH1"/>
</dbReference>
<gene>
    <name evidence="4" type="ORF">E0W60_34170</name>
</gene>
<feature type="region of interest" description="Disordered" evidence="2">
    <location>
        <begin position="381"/>
        <end position="401"/>
    </location>
</feature>
<dbReference type="AlphaFoldDB" id="A0A4P7LMP0"/>
<dbReference type="SUPFAM" id="SSF46785">
    <property type="entry name" value="Winged helix' DNA-binding domain"/>
    <property type="match status" value="2"/>
</dbReference>
<dbReference type="GO" id="GO:0003887">
    <property type="term" value="F:DNA-directed DNA polymerase activity"/>
    <property type="evidence" value="ECO:0007669"/>
    <property type="project" value="InterPro"/>
</dbReference>
<dbReference type="InterPro" id="IPR036388">
    <property type="entry name" value="WH-like_DNA-bd_sf"/>
</dbReference>
<proteinExistence type="inferred from homology"/>
<evidence type="ECO:0000256" key="2">
    <source>
        <dbReference type="SAM" id="MobiDB-lite"/>
    </source>
</evidence>
<organism evidence="4 5">
    <name type="scientific">Cupriavidus oxalaticus</name>
    <dbReference type="NCBI Taxonomy" id="96344"/>
    <lineage>
        <taxon>Bacteria</taxon>
        <taxon>Pseudomonadati</taxon>
        <taxon>Pseudomonadota</taxon>
        <taxon>Betaproteobacteria</taxon>
        <taxon>Burkholderiales</taxon>
        <taxon>Burkholderiaceae</taxon>
        <taxon>Cupriavidus</taxon>
    </lineage>
</organism>
<dbReference type="KEGG" id="cox:E0W60_34170"/>
<evidence type="ECO:0000256" key="1">
    <source>
        <dbReference type="ARBA" id="ARBA00038283"/>
    </source>
</evidence>
<feature type="compositionally biased region" description="Basic and acidic residues" evidence="2">
    <location>
        <begin position="390"/>
        <end position="401"/>
    </location>
</feature>
<name>A0A4P7LMP0_9BURK</name>
<geneLocation type="plasmid" evidence="4">
    <name>unnamed2</name>
</geneLocation>
<protein>
    <submittedName>
        <fullName evidence="4">RepB family plasmid replication initiator protein</fullName>
    </submittedName>
</protein>
<evidence type="ECO:0000259" key="3">
    <source>
        <dbReference type="Pfam" id="PF01051"/>
    </source>
</evidence>
<feature type="domain" description="Initiator Rep protein WH1" evidence="3">
    <location>
        <begin position="83"/>
        <end position="227"/>
    </location>
</feature>
<comment type="similarity">
    <text evidence="1">Belongs to the initiator RepB protein family.</text>
</comment>
<keyword evidence="4" id="KW-0614">Plasmid</keyword>
<dbReference type="Gene3D" id="1.10.10.10">
    <property type="entry name" value="Winged helix-like DNA-binding domain superfamily/Winged helix DNA-binding domain"/>
    <property type="match status" value="2"/>
</dbReference>
<accession>A0A4P7LMP0</accession>
<dbReference type="EMBL" id="CP038637">
    <property type="protein sequence ID" value="QBY56099.1"/>
    <property type="molecule type" value="Genomic_DNA"/>
</dbReference>
<evidence type="ECO:0000313" key="5">
    <source>
        <dbReference type="Proteomes" id="UP000295294"/>
    </source>
</evidence>